<dbReference type="SUPFAM" id="SSF52047">
    <property type="entry name" value="RNI-like"/>
    <property type="match status" value="1"/>
</dbReference>
<dbReference type="RefSeq" id="XP_060339338.1">
    <property type="nucleotide sequence ID" value="XM_060482016.1"/>
</dbReference>
<comment type="caution">
    <text evidence="1">The sequence shown here is derived from an EMBL/GenBank/DDBJ whole genome shotgun (WGS) entry which is preliminary data.</text>
</comment>
<gene>
    <name evidence="1" type="ORF">EV420DRAFT_41185</name>
</gene>
<accession>A0AA39U8I8</accession>
<sequence>MELEHAQHLTRLMLRSSADTDSVVLDENIFGGATGHLEHIRTGIWNDLENTVYFFETNALHNLTELVLDLKYNPELFGRLLASAGIASCPLQRLYIGTSRPWDRKEDFETAFPRAGNADERLPIIFRSFSALQELYLPCDGISFGQLDVLPLLLGELPQLNHLYLGHSGDKDQPQCKFEDAARAYSSVIGTTRSISWTGKRTIQVERHPDYSVKCLKAGEYRCPRWIHSHGIGEWWETGMVKR</sequence>
<dbReference type="Proteomes" id="UP001175211">
    <property type="component" value="Unassembled WGS sequence"/>
</dbReference>
<evidence type="ECO:0000313" key="1">
    <source>
        <dbReference type="EMBL" id="KAK0469545.1"/>
    </source>
</evidence>
<reference evidence="1" key="1">
    <citation type="submission" date="2023-06" db="EMBL/GenBank/DDBJ databases">
        <authorList>
            <consortium name="Lawrence Berkeley National Laboratory"/>
            <person name="Ahrendt S."/>
            <person name="Sahu N."/>
            <person name="Indic B."/>
            <person name="Wong-Bajracharya J."/>
            <person name="Merenyi Z."/>
            <person name="Ke H.-M."/>
            <person name="Monk M."/>
            <person name="Kocsube S."/>
            <person name="Drula E."/>
            <person name="Lipzen A."/>
            <person name="Balint B."/>
            <person name="Henrissat B."/>
            <person name="Andreopoulos B."/>
            <person name="Martin F.M."/>
            <person name="Harder C.B."/>
            <person name="Rigling D."/>
            <person name="Ford K.L."/>
            <person name="Foster G.D."/>
            <person name="Pangilinan J."/>
            <person name="Papanicolaou A."/>
            <person name="Barry K."/>
            <person name="LaButti K."/>
            <person name="Viragh M."/>
            <person name="Koriabine M."/>
            <person name="Yan M."/>
            <person name="Riley R."/>
            <person name="Champramary S."/>
            <person name="Plett K.L."/>
            <person name="Tsai I.J."/>
            <person name="Slot J."/>
            <person name="Sipos G."/>
            <person name="Plett J."/>
            <person name="Nagy L.G."/>
            <person name="Grigoriev I.V."/>
        </authorList>
    </citation>
    <scope>NUCLEOTIDE SEQUENCE</scope>
    <source>
        <strain evidence="1">CCBAS 213</strain>
    </source>
</reference>
<proteinExistence type="predicted"/>
<dbReference type="EMBL" id="JAUEPS010000001">
    <property type="protein sequence ID" value="KAK0469545.1"/>
    <property type="molecule type" value="Genomic_DNA"/>
</dbReference>
<evidence type="ECO:0000313" key="2">
    <source>
        <dbReference type="Proteomes" id="UP001175211"/>
    </source>
</evidence>
<name>A0AA39U8I8_ARMTA</name>
<dbReference type="GeneID" id="85365564"/>
<protein>
    <submittedName>
        <fullName evidence="1">Uncharacterized protein</fullName>
    </submittedName>
</protein>
<dbReference type="AlphaFoldDB" id="A0AA39U8I8"/>
<organism evidence="1 2">
    <name type="scientific">Armillaria tabescens</name>
    <name type="common">Ringless honey mushroom</name>
    <name type="synonym">Agaricus tabescens</name>
    <dbReference type="NCBI Taxonomy" id="1929756"/>
    <lineage>
        <taxon>Eukaryota</taxon>
        <taxon>Fungi</taxon>
        <taxon>Dikarya</taxon>
        <taxon>Basidiomycota</taxon>
        <taxon>Agaricomycotina</taxon>
        <taxon>Agaricomycetes</taxon>
        <taxon>Agaricomycetidae</taxon>
        <taxon>Agaricales</taxon>
        <taxon>Marasmiineae</taxon>
        <taxon>Physalacriaceae</taxon>
        <taxon>Desarmillaria</taxon>
    </lineage>
</organism>
<keyword evidence="2" id="KW-1185">Reference proteome</keyword>